<dbReference type="CDD" id="cd01038">
    <property type="entry name" value="Endonuclease_DUF559"/>
    <property type="match status" value="1"/>
</dbReference>
<keyword evidence="2" id="KW-0540">Nuclease</keyword>
<keyword evidence="4" id="KW-1185">Reference proteome</keyword>
<dbReference type="AlphaFoldDB" id="A0A2A5PAD1"/>
<dbReference type="InterPro" id="IPR047216">
    <property type="entry name" value="Endonuclease_DUF559_bact"/>
</dbReference>
<feature type="domain" description="DUF559" evidence="1">
    <location>
        <begin position="20"/>
        <end position="120"/>
    </location>
</feature>
<comment type="caution">
    <text evidence="2">The sequence shown here is derived from an EMBL/GenBank/DDBJ whole genome shotgun (WGS) entry which is preliminary data.</text>
</comment>
<evidence type="ECO:0000313" key="2">
    <source>
        <dbReference type="EMBL" id="PHX54573.1"/>
    </source>
</evidence>
<dbReference type="PANTHER" id="PTHR38590">
    <property type="entry name" value="BLL0828 PROTEIN"/>
    <property type="match status" value="1"/>
</dbReference>
<dbReference type="GO" id="GO:0004519">
    <property type="term" value="F:endonuclease activity"/>
    <property type="evidence" value="ECO:0007669"/>
    <property type="project" value="UniProtKB-KW"/>
</dbReference>
<sequence length="126" mass="14481">MPQLNDSNFHLPYNPKLIPIAKQLRKNPTPAEKKLWQDFLRNFPLRVLRQRPIDNFIVDFYCAALLLVIEIDGESHFTEQGKLYDAERTGILEGYGLKVVRFTNVEVLQSFDGVCGELLGLIEGDF</sequence>
<dbReference type="InterPro" id="IPR007569">
    <property type="entry name" value="DUF559"/>
</dbReference>
<gene>
    <name evidence="3" type="ORF">CP500_002610</name>
    <name evidence="2" type="ORF">CP500_015425</name>
</gene>
<dbReference type="OrthoDB" id="9798754at2"/>
<dbReference type="RefSeq" id="WP_096829197.1">
    <property type="nucleotide sequence ID" value="NZ_NXIB02000008.1"/>
</dbReference>
<protein>
    <submittedName>
        <fullName evidence="2">Endonuclease domain-containing protein</fullName>
    </submittedName>
</protein>
<reference evidence="2 4" key="2">
    <citation type="submission" date="2017-11" db="EMBL/GenBank/DDBJ databases">
        <title>Draft genome sequence of the planktic cyanobacteria Tychonema bourrellyi isolated from alpine lentic freshwater.</title>
        <authorList>
            <person name="Tett A."/>
            <person name="Armanini F."/>
            <person name="Asnicar F."/>
            <person name="Boscaini A."/>
            <person name="Pasolli E."/>
            <person name="Zolfo M."/>
            <person name="Donati C."/>
            <person name="Salmaso N."/>
            <person name="Segata N."/>
        </authorList>
    </citation>
    <scope>NUCLEOTIDE SEQUENCE [LARGE SCALE GENOMIC DNA]</scope>
    <source>
        <strain evidence="2 4">FEM_GT703</strain>
    </source>
</reference>
<evidence type="ECO:0000313" key="4">
    <source>
        <dbReference type="Proteomes" id="UP000226442"/>
    </source>
</evidence>
<evidence type="ECO:0000313" key="3">
    <source>
        <dbReference type="EMBL" id="PHX56996.1"/>
    </source>
</evidence>
<dbReference type="EMBL" id="NXIB02000008">
    <property type="protein sequence ID" value="PHX56996.1"/>
    <property type="molecule type" value="Genomic_DNA"/>
</dbReference>
<dbReference type="SUPFAM" id="SSF52980">
    <property type="entry name" value="Restriction endonuclease-like"/>
    <property type="match status" value="1"/>
</dbReference>
<organism evidence="2 4">
    <name type="scientific">Tychonema bourrellyi FEM_GT703</name>
    <dbReference type="NCBI Taxonomy" id="2040638"/>
    <lineage>
        <taxon>Bacteria</taxon>
        <taxon>Bacillati</taxon>
        <taxon>Cyanobacteriota</taxon>
        <taxon>Cyanophyceae</taxon>
        <taxon>Oscillatoriophycideae</taxon>
        <taxon>Oscillatoriales</taxon>
        <taxon>Microcoleaceae</taxon>
        <taxon>Tychonema</taxon>
    </lineage>
</organism>
<dbReference type="Proteomes" id="UP000226442">
    <property type="component" value="Unassembled WGS sequence"/>
</dbReference>
<keyword evidence="2" id="KW-0255">Endonuclease</keyword>
<reference evidence="2 4" key="1">
    <citation type="submission" date="2017-10" db="EMBL/GenBank/DDBJ databases">
        <authorList>
            <person name="Banno H."/>
            <person name="Chua N.-H."/>
        </authorList>
    </citation>
    <scope>NUCLEOTIDE SEQUENCE [LARGE SCALE GENOMIC DNA]</scope>
    <source>
        <strain evidence="2 4">FEM_GT703</strain>
    </source>
</reference>
<evidence type="ECO:0000259" key="1">
    <source>
        <dbReference type="Pfam" id="PF04480"/>
    </source>
</evidence>
<proteinExistence type="predicted"/>
<dbReference type="EMBL" id="NXIB02000091">
    <property type="protein sequence ID" value="PHX54573.1"/>
    <property type="molecule type" value="Genomic_DNA"/>
</dbReference>
<name>A0A2A5PAD1_9CYAN</name>
<dbReference type="Pfam" id="PF04480">
    <property type="entry name" value="DUF559"/>
    <property type="match status" value="1"/>
</dbReference>
<accession>A0A2A5PAD1</accession>
<keyword evidence="2" id="KW-0378">Hydrolase</keyword>
<dbReference type="PANTHER" id="PTHR38590:SF1">
    <property type="entry name" value="BLL0828 PROTEIN"/>
    <property type="match status" value="1"/>
</dbReference>
<dbReference type="Gene3D" id="3.40.960.10">
    <property type="entry name" value="VSR Endonuclease"/>
    <property type="match status" value="1"/>
</dbReference>
<dbReference type="InterPro" id="IPR011335">
    <property type="entry name" value="Restrct_endonuc-II-like"/>
</dbReference>